<sequence>MVRIFAIVFAFVLLLSACSQSIEDYAQSQPVFKLETFFNGKVKAYGTVQDASGDFIRRFTVDIYGSWDGNEGVLDEYFFYDDGEEQFRKWLLTKVSDNQYQGRADDIIGTAQGQQSGSVLFWEYEMNLPVDDTTYKVTFDDKMVMIDKNHVMNVALIKKFGITVATVTIFFEKVDNSRVLNM</sequence>
<feature type="chain" id="PRO_5011629140" description="DUF3833 domain-containing protein" evidence="1">
    <location>
        <begin position="22"/>
        <end position="182"/>
    </location>
</feature>
<evidence type="ECO:0000256" key="1">
    <source>
        <dbReference type="SAM" id="SignalP"/>
    </source>
</evidence>
<dbReference type="STRING" id="349064.SAMN05660429_00706"/>
<dbReference type="PROSITE" id="PS51257">
    <property type="entry name" value="PROKAR_LIPOPROTEIN"/>
    <property type="match status" value="1"/>
</dbReference>
<organism evidence="2 3">
    <name type="scientific">Thalassotalea agarivorans</name>
    <name type="common">Thalassomonas agarivorans</name>
    <dbReference type="NCBI Taxonomy" id="349064"/>
    <lineage>
        <taxon>Bacteria</taxon>
        <taxon>Pseudomonadati</taxon>
        <taxon>Pseudomonadota</taxon>
        <taxon>Gammaproteobacteria</taxon>
        <taxon>Alteromonadales</taxon>
        <taxon>Colwelliaceae</taxon>
        <taxon>Thalassotalea</taxon>
    </lineage>
</organism>
<proteinExistence type="predicted"/>
<keyword evidence="1" id="KW-0732">Signal</keyword>
<name>A0A1I0AH86_THASX</name>
<dbReference type="OrthoDB" id="5296954at2"/>
<dbReference type="InterPro" id="IPR024409">
    <property type="entry name" value="DUF3833"/>
</dbReference>
<keyword evidence="3" id="KW-1185">Reference proteome</keyword>
<protein>
    <recommendedName>
        <fullName evidence="4">DUF3833 domain-containing protein</fullName>
    </recommendedName>
</protein>
<evidence type="ECO:0000313" key="2">
    <source>
        <dbReference type="EMBL" id="SES93636.1"/>
    </source>
</evidence>
<dbReference type="Proteomes" id="UP000199308">
    <property type="component" value="Unassembled WGS sequence"/>
</dbReference>
<accession>A0A1I0AH86</accession>
<reference evidence="2 3" key="1">
    <citation type="submission" date="2016-10" db="EMBL/GenBank/DDBJ databases">
        <authorList>
            <person name="de Groot N.N."/>
        </authorList>
    </citation>
    <scope>NUCLEOTIDE SEQUENCE [LARGE SCALE GENOMIC DNA]</scope>
    <source>
        <strain evidence="2 3">DSM 19706</strain>
    </source>
</reference>
<dbReference type="RefSeq" id="WP_093327734.1">
    <property type="nucleotide sequence ID" value="NZ_AP027363.1"/>
</dbReference>
<gene>
    <name evidence="2" type="ORF">SAMN05660429_00706</name>
</gene>
<dbReference type="EMBL" id="FOHK01000003">
    <property type="protein sequence ID" value="SES93636.1"/>
    <property type="molecule type" value="Genomic_DNA"/>
</dbReference>
<dbReference type="Pfam" id="PF12915">
    <property type="entry name" value="DUF3833"/>
    <property type="match status" value="1"/>
</dbReference>
<evidence type="ECO:0008006" key="4">
    <source>
        <dbReference type="Google" id="ProtNLM"/>
    </source>
</evidence>
<evidence type="ECO:0000313" key="3">
    <source>
        <dbReference type="Proteomes" id="UP000199308"/>
    </source>
</evidence>
<dbReference type="AlphaFoldDB" id="A0A1I0AH86"/>
<feature type="signal peptide" evidence="1">
    <location>
        <begin position="1"/>
        <end position="21"/>
    </location>
</feature>